<evidence type="ECO:0000313" key="3">
    <source>
        <dbReference type="Proteomes" id="UP000799750"/>
    </source>
</evidence>
<sequence>MGILKYRKFERDTILTAFVPHATSAATNASGTITLLAFPTSKTISSAVVATSRSIHAHISPQHPEAVQSAAFVPAPASTSITPTSSRVKPSIGGINHPSGNTPVAPIAVHTEPWLVPASSSAPAAAPPASTPSAIQSEPANPVQIDPAPVVSPSAGGGGGGNGGGDSVVAPAPVATTATPVQNVNAPSTAALIPNHQQGNTAAPIAPGTPASVAVAGNEATGSTSGYVAPASGVQHSTLAPGETAVPQPSSIPFGESGYTFLATVLPTGVPYSTSAGLPYSASVAVTGSSSTALGYAFSTALAPYPSAGNGTTTTSFSPFGTIGTLVTYSFSQHSGTKSSTGAATLVASTTRGVTESAKPTSTPNAARPRFHVRTSGVGIWAVMVGIIVGVVG</sequence>
<evidence type="ECO:0000313" key="2">
    <source>
        <dbReference type="EMBL" id="KAF2489796.1"/>
    </source>
</evidence>
<name>A0A6A6QCQ7_9PEZI</name>
<feature type="region of interest" description="Disordered" evidence="1">
    <location>
        <begin position="118"/>
        <end position="171"/>
    </location>
</feature>
<proteinExistence type="predicted"/>
<dbReference type="OrthoDB" id="10549819at2759"/>
<dbReference type="Proteomes" id="UP000799750">
    <property type="component" value="Unassembled WGS sequence"/>
</dbReference>
<protein>
    <submittedName>
        <fullName evidence="2">Uncharacterized protein</fullName>
    </submittedName>
</protein>
<keyword evidence="3" id="KW-1185">Reference proteome</keyword>
<organism evidence="2 3">
    <name type="scientific">Lophium mytilinum</name>
    <dbReference type="NCBI Taxonomy" id="390894"/>
    <lineage>
        <taxon>Eukaryota</taxon>
        <taxon>Fungi</taxon>
        <taxon>Dikarya</taxon>
        <taxon>Ascomycota</taxon>
        <taxon>Pezizomycotina</taxon>
        <taxon>Dothideomycetes</taxon>
        <taxon>Pleosporomycetidae</taxon>
        <taxon>Mytilinidiales</taxon>
        <taxon>Mytilinidiaceae</taxon>
        <taxon>Lophium</taxon>
    </lineage>
</organism>
<accession>A0A6A6QCQ7</accession>
<dbReference type="AlphaFoldDB" id="A0A6A6QCQ7"/>
<dbReference type="EMBL" id="MU004198">
    <property type="protein sequence ID" value="KAF2489796.1"/>
    <property type="molecule type" value="Genomic_DNA"/>
</dbReference>
<reference evidence="2" key="1">
    <citation type="journal article" date="2020" name="Stud. Mycol.">
        <title>101 Dothideomycetes genomes: a test case for predicting lifestyles and emergence of pathogens.</title>
        <authorList>
            <person name="Haridas S."/>
            <person name="Albert R."/>
            <person name="Binder M."/>
            <person name="Bloem J."/>
            <person name="Labutti K."/>
            <person name="Salamov A."/>
            <person name="Andreopoulos B."/>
            <person name="Baker S."/>
            <person name="Barry K."/>
            <person name="Bills G."/>
            <person name="Bluhm B."/>
            <person name="Cannon C."/>
            <person name="Castanera R."/>
            <person name="Culley D."/>
            <person name="Daum C."/>
            <person name="Ezra D."/>
            <person name="Gonzalez J."/>
            <person name="Henrissat B."/>
            <person name="Kuo A."/>
            <person name="Liang C."/>
            <person name="Lipzen A."/>
            <person name="Lutzoni F."/>
            <person name="Magnuson J."/>
            <person name="Mondo S."/>
            <person name="Nolan M."/>
            <person name="Ohm R."/>
            <person name="Pangilinan J."/>
            <person name="Park H.-J."/>
            <person name="Ramirez L."/>
            <person name="Alfaro M."/>
            <person name="Sun H."/>
            <person name="Tritt A."/>
            <person name="Yoshinaga Y."/>
            <person name="Zwiers L.-H."/>
            <person name="Turgeon B."/>
            <person name="Goodwin S."/>
            <person name="Spatafora J."/>
            <person name="Crous P."/>
            <person name="Grigoriev I."/>
        </authorList>
    </citation>
    <scope>NUCLEOTIDE SEQUENCE</scope>
    <source>
        <strain evidence="2">CBS 269.34</strain>
    </source>
</reference>
<evidence type="ECO:0000256" key="1">
    <source>
        <dbReference type="SAM" id="MobiDB-lite"/>
    </source>
</evidence>
<gene>
    <name evidence="2" type="ORF">BU16DRAFT_585989</name>
</gene>
<feature type="compositionally biased region" description="Gly residues" evidence="1">
    <location>
        <begin position="155"/>
        <end position="166"/>
    </location>
</feature>